<comment type="caution">
    <text evidence="2">The sequence shown here is derived from an EMBL/GenBank/DDBJ whole genome shotgun (WGS) entry which is preliminary data.</text>
</comment>
<keyword evidence="1" id="KW-1133">Transmembrane helix</keyword>
<accession>A0ABV1RT74</accession>
<evidence type="ECO:0000313" key="2">
    <source>
        <dbReference type="EMBL" id="MER2997573.1"/>
    </source>
</evidence>
<feature type="transmembrane region" description="Helical" evidence="1">
    <location>
        <begin position="37"/>
        <end position="59"/>
    </location>
</feature>
<evidence type="ECO:0008006" key="4">
    <source>
        <dbReference type="Google" id="ProtNLM"/>
    </source>
</evidence>
<dbReference type="EMBL" id="JBEOKT010000006">
    <property type="protein sequence ID" value="MER2997573.1"/>
    <property type="molecule type" value="Genomic_DNA"/>
</dbReference>
<evidence type="ECO:0000256" key="1">
    <source>
        <dbReference type="SAM" id="Phobius"/>
    </source>
</evidence>
<dbReference type="Proteomes" id="UP001476807">
    <property type="component" value="Unassembled WGS sequence"/>
</dbReference>
<feature type="transmembrane region" description="Helical" evidence="1">
    <location>
        <begin position="188"/>
        <end position="209"/>
    </location>
</feature>
<name>A0ABV1RT74_9BACT</name>
<organism evidence="2 3">
    <name type="scientific">Pontibacter populi</name>
    <dbReference type="NCBI Taxonomy" id="890055"/>
    <lineage>
        <taxon>Bacteria</taxon>
        <taxon>Pseudomonadati</taxon>
        <taxon>Bacteroidota</taxon>
        <taxon>Cytophagia</taxon>
        <taxon>Cytophagales</taxon>
        <taxon>Hymenobacteraceae</taxon>
        <taxon>Pontibacter</taxon>
    </lineage>
</organism>
<evidence type="ECO:0000313" key="3">
    <source>
        <dbReference type="Proteomes" id="UP001476807"/>
    </source>
</evidence>
<dbReference type="RefSeq" id="WP_350411974.1">
    <property type="nucleotide sequence ID" value="NZ_JBEOKT010000006.1"/>
</dbReference>
<sequence>MEYNIKFISGNRLIALGTIGVILSIAIPIYLRINFSIGSGLMGGLIFSGILLSFLFAYLNSKRNEYFVINEQGMTTRKYGEIKWEEVLGLNLDDRDEHEVFTIKLKSNHKISIPSKIDDSLNRKIFVAFQEEVTRRVAENKKSGDEVLQYSSTYDGKVYRYIAFAMAIVLILVTLYVLYLIITGEITLKTLSAVFLIYASCLPLIIKVAQAKMVKSKHRRG</sequence>
<keyword evidence="1" id="KW-0472">Membrane</keyword>
<feature type="transmembrane region" description="Helical" evidence="1">
    <location>
        <begin position="12"/>
        <end position="31"/>
    </location>
</feature>
<gene>
    <name evidence="2" type="ORF">ABS362_08440</name>
</gene>
<reference evidence="2 3" key="1">
    <citation type="submission" date="2024-06" db="EMBL/GenBank/DDBJ databases">
        <title>Pontibacter populi HYL7-15.</title>
        <authorList>
            <person name="Kim M.K."/>
        </authorList>
    </citation>
    <scope>NUCLEOTIDE SEQUENCE [LARGE SCALE GENOMIC DNA]</scope>
    <source>
        <strain evidence="2 3">HYL7-15</strain>
    </source>
</reference>
<keyword evidence="3" id="KW-1185">Reference proteome</keyword>
<feature type="transmembrane region" description="Helical" evidence="1">
    <location>
        <begin position="158"/>
        <end position="182"/>
    </location>
</feature>
<proteinExistence type="predicted"/>
<protein>
    <recommendedName>
        <fullName evidence="4">YcxB-like protein domain-containing protein</fullName>
    </recommendedName>
</protein>
<keyword evidence="1" id="KW-0812">Transmembrane</keyword>